<name>A0ABR2UVE4_9PEZI</name>
<evidence type="ECO:0000313" key="4">
    <source>
        <dbReference type="EMBL" id="KAK9418638.1"/>
    </source>
</evidence>
<dbReference type="Proteomes" id="UP001408356">
    <property type="component" value="Unassembled WGS sequence"/>
</dbReference>
<feature type="transmembrane region" description="Helical" evidence="2">
    <location>
        <begin position="63"/>
        <end position="81"/>
    </location>
</feature>
<dbReference type="PANTHER" id="PTHR11079:SF203">
    <property type="entry name" value="CMP_DCMP-TYPE DEAMINASE DOMAIN-CONTAINING PROTEIN"/>
    <property type="match status" value="1"/>
</dbReference>
<reference evidence="4 5" key="1">
    <citation type="journal article" date="2024" name="J. Plant Pathol.">
        <title>Sequence and assembly of the genome of Seiridium unicorne, isolate CBS 538.82, causal agent of cypress canker disease.</title>
        <authorList>
            <person name="Scali E."/>
            <person name="Rocca G.D."/>
            <person name="Danti R."/>
            <person name="Garbelotto M."/>
            <person name="Barberini S."/>
            <person name="Baroncelli R."/>
            <person name="Emiliani G."/>
        </authorList>
    </citation>
    <scope>NUCLEOTIDE SEQUENCE [LARGE SCALE GENOMIC DNA]</scope>
    <source>
        <strain evidence="4 5">BM-138-508</strain>
    </source>
</reference>
<dbReference type="InterPro" id="IPR002125">
    <property type="entry name" value="CMP_dCMP_dom"/>
</dbReference>
<proteinExistence type="predicted"/>
<dbReference type="CDD" id="cd01285">
    <property type="entry name" value="nucleoside_deaminase"/>
    <property type="match status" value="1"/>
</dbReference>
<dbReference type="PROSITE" id="PS51747">
    <property type="entry name" value="CYT_DCMP_DEAMINASES_2"/>
    <property type="match status" value="1"/>
</dbReference>
<feature type="domain" description="CMP/dCMP-type deaminase" evidence="3">
    <location>
        <begin position="211"/>
        <end position="332"/>
    </location>
</feature>
<dbReference type="PANTHER" id="PTHR11079">
    <property type="entry name" value="CYTOSINE DEAMINASE FAMILY MEMBER"/>
    <property type="match status" value="1"/>
</dbReference>
<evidence type="ECO:0000313" key="5">
    <source>
        <dbReference type="Proteomes" id="UP001408356"/>
    </source>
</evidence>
<dbReference type="EMBL" id="JARVKF010000363">
    <property type="protein sequence ID" value="KAK9418638.1"/>
    <property type="molecule type" value="Genomic_DNA"/>
</dbReference>
<sequence>MKTDNLIKLHILATLPLGHHSLGASLLQTAMRLGFPIGLAITTAVWTSFRFHGADLMLAYSKAFIATTAFASLSLAIAPFIRIGRQGYPGQKSDKETKQDIEKVSDHRPSKRWSYVETISSKSTMASPKPELPPIRTTSLSSELSMIEKNRNSSRDTEISETAKPKIVWVVCEQCNASRRITDPTGDPAKYFSDICGTLEKPNHDMIVNGRRRFPLVANEALYAQSGPCPFAAYGTIIVNHTADEVVCEGANFRTGDPTIHGEISAINACTAKFVEKGMTATEIYAAWGELSLYTNAESCPMCASAIRWSGFKEYIYGTTIQHNYNVGWGVMTLSSYDVFQQSRQLPGYQTVMLGQILTNETDPLFSWQYDPSAPCPNGCFRVPSTTRAGTTCSNVTASSRRDVDAL</sequence>
<feature type="compositionally biased region" description="Basic and acidic residues" evidence="1">
    <location>
        <begin position="92"/>
        <end position="108"/>
    </location>
</feature>
<evidence type="ECO:0000259" key="3">
    <source>
        <dbReference type="PROSITE" id="PS51747"/>
    </source>
</evidence>
<keyword evidence="2" id="KW-0812">Transmembrane</keyword>
<keyword evidence="5" id="KW-1185">Reference proteome</keyword>
<comment type="caution">
    <text evidence="4">The sequence shown here is derived from an EMBL/GenBank/DDBJ whole genome shotgun (WGS) entry which is preliminary data.</text>
</comment>
<dbReference type="InterPro" id="IPR016193">
    <property type="entry name" value="Cytidine_deaminase-like"/>
</dbReference>
<protein>
    <submittedName>
        <fullName evidence="4">Cytidine deaminase-like protein</fullName>
    </submittedName>
</protein>
<dbReference type="Gene3D" id="3.40.140.10">
    <property type="entry name" value="Cytidine Deaminase, domain 2"/>
    <property type="match status" value="1"/>
</dbReference>
<feature type="region of interest" description="Disordered" evidence="1">
    <location>
        <begin position="88"/>
        <end position="109"/>
    </location>
</feature>
<gene>
    <name evidence="4" type="ORF">SUNI508_07895</name>
</gene>
<dbReference type="Pfam" id="PF00383">
    <property type="entry name" value="dCMP_cyt_deam_1"/>
    <property type="match status" value="1"/>
</dbReference>
<dbReference type="SUPFAM" id="SSF53927">
    <property type="entry name" value="Cytidine deaminase-like"/>
    <property type="match status" value="1"/>
</dbReference>
<evidence type="ECO:0000256" key="2">
    <source>
        <dbReference type="SAM" id="Phobius"/>
    </source>
</evidence>
<feature type="transmembrane region" description="Helical" evidence="2">
    <location>
        <begin position="33"/>
        <end position="51"/>
    </location>
</feature>
<keyword evidence="2" id="KW-1133">Transmembrane helix</keyword>
<organism evidence="4 5">
    <name type="scientific">Seiridium unicorne</name>
    <dbReference type="NCBI Taxonomy" id="138068"/>
    <lineage>
        <taxon>Eukaryota</taxon>
        <taxon>Fungi</taxon>
        <taxon>Dikarya</taxon>
        <taxon>Ascomycota</taxon>
        <taxon>Pezizomycotina</taxon>
        <taxon>Sordariomycetes</taxon>
        <taxon>Xylariomycetidae</taxon>
        <taxon>Amphisphaeriales</taxon>
        <taxon>Sporocadaceae</taxon>
        <taxon>Seiridium</taxon>
    </lineage>
</organism>
<accession>A0ABR2UVE4</accession>
<keyword evidence="2" id="KW-0472">Membrane</keyword>
<evidence type="ECO:0000256" key="1">
    <source>
        <dbReference type="SAM" id="MobiDB-lite"/>
    </source>
</evidence>